<feature type="compositionally biased region" description="Polar residues" evidence="4">
    <location>
        <begin position="322"/>
        <end position="335"/>
    </location>
</feature>
<keyword evidence="1 3" id="KW-0238">DNA-binding</keyword>
<gene>
    <name evidence="6" type="ORF">INT44_008851</name>
</gene>
<dbReference type="InterPro" id="IPR013761">
    <property type="entry name" value="SAM/pointed_sf"/>
</dbReference>
<evidence type="ECO:0000256" key="4">
    <source>
        <dbReference type="SAM" id="MobiDB-lite"/>
    </source>
</evidence>
<feature type="compositionally biased region" description="Low complexity" evidence="4">
    <location>
        <begin position="336"/>
        <end position="353"/>
    </location>
</feature>
<dbReference type="CDD" id="cd09487">
    <property type="entry name" value="SAM_superfamily"/>
    <property type="match status" value="1"/>
</dbReference>
<feature type="region of interest" description="Disordered" evidence="4">
    <location>
        <begin position="273"/>
        <end position="497"/>
    </location>
</feature>
<dbReference type="GO" id="GO:0003677">
    <property type="term" value="F:DNA binding"/>
    <property type="evidence" value="ECO:0007669"/>
    <property type="project" value="UniProtKB-UniRule"/>
</dbReference>
<keyword evidence="7" id="KW-1185">Reference proteome</keyword>
<dbReference type="InterPro" id="IPR036910">
    <property type="entry name" value="HMG_box_dom_sf"/>
</dbReference>
<feature type="compositionally biased region" description="Polar residues" evidence="4">
    <location>
        <begin position="452"/>
        <end position="462"/>
    </location>
</feature>
<evidence type="ECO:0000313" key="6">
    <source>
        <dbReference type="EMBL" id="KAG2183840.1"/>
    </source>
</evidence>
<comment type="caution">
    <text evidence="6">The sequence shown here is derived from an EMBL/GenBank/DDBJ whole genome shotgun (WGS) entry which is preliminary data.</text>
</comment>
<accession>A0A8H7Q203</accession>
<dbReference type="InterPro" id="IPR051965">
    <property type="entry name" value="ChromReg_NeuronalGeneExpr"/>
</dbReference>
<protein>
    <recommendedName>
        <fullName evidence="5">HMG box domain-containing protein</fullName>
    </recommendedName>
</protein>
<dbReference type="GO" id="GO:0010468">
    <property type="term" value="P:regulation of gene expression"/>
    <property type="evidence" value="ECO:0007669"/>
    <property type="project" value="TreeGrafter"/>
</dbReference>
<evidence type="ECO:0000256" key="1">
    <source>
        <dbReference type="ARBA" id="ARBA00023125"/>
    </source>
</evidence>
<dbReference type="PANTHER" id="PTHR46040">
    <property type="entry name" value="HIGH MOBILITY GROUP PROTEIN 2"/>
    <property type="match status" value="1"/>
</dbReference>
<feature type="domain" description="HMG box" evidence="5">
    <location>
        <begin position="160"/>
        <end position="226"/>
    </location>
</feature>
<dbReference type="Gene3D" id="1.10.150.50">
    <property type="entry name" value="Transcription Factor, Ets-1"/>
    <property type="match status" value="1"/>
</dbReference>
<proteinExistence type="predicted"/>
<dbReference type="PANTHER" id="PTHR46040:SF3">
    <property type="entry name" value="HIGH MOBILITY GROUP PROTEIN 2"/>
    <property type="match status" value="1"/>
</dbReference>
<feature type="region of interest" description="Disordered" evidence="4">
    <location>
        <begin position="82"/>
        <end position="116"/>
    </location>
</feature>
<feature type="compositionally biased region" description="Basic residues" evidence="4">
    <location>
        <begin position="365"/>
        <end position="382"/>
    </location>
</feature>
<feature type="compositionally biased region" description="Low complexity" evidence="4">
    <location>
        <begin position="397"/>
        <end position="423"/>
    </location>
</feature>
<dbReference type="SMART" id="SM00398">
    <property type="entry name" value="HMG"/>
    <property type="match status" value="1"/>
</dbReference>
<name>A0A8H7Q203_9FUNG</name>
<reference evidence="6" key="1">
    <citation type="submission" date="2020-12" db="EMBL/GenBank/DDBJ databases">
        <title>Metabolic potential, ecology and presence of endohyphal bacteria is reflected in genomic diversity of Mucoromycotina.</title>
        <authorList>
            <person name="Muszewska A."/>
            <person name="Okrasinska A."/>
            <person name="Steczkiewicz K."/>
            <person name="Drgas O."/>
            <person name="Orlowska M."/>
            <person name="Perlinska-Lenart U."/>
            <person name="Aleksandrzak-Piekarczyk T."/>
            <person name="Szatraj K."/>
            <person name="Zielenkiewicz U."/>
            <person name="Pilsyk S."/>
            <person name="Malc E."/>
            <person name="Mieczkowski P."/>
            <person name="Kruszewska J.S."/>
            <person name="Biernat P."/>
            <person name="Pawlowska J."/>
        </authorList>
    </citation>
    <scope>NUCLEOTIDE SEQUENCE</scope>
    <source>
        <strain evidence="6">WA0000051536</strain>
    </source>
</reference>
<dbReference type="PROSITE" id="PS50118">
    <property type="entry name" value="HMG_BOX_2"/>
    <property type="match status" value="1"/>
</dbReference>
<dbReference type="SUPFAM" id="SSF47769">
    <property type="entry name" value="SAM/Pointed domain"/>
    <property type="match status" value="1"/>
</dbReference>
<keyword evidence="2 3" id="KW-0539">Nucleus</keyword>
<dbReference type="EMBL" id="JAEPRA010000006">
    <property type="protein sequence ID" value="KAG2183840.1"/>
    <property type="molecule type" value="Genomic_DNA"/>
</dbReference>
<dbReference type="InterPro" id="IPR009071">
    <property type="entry name" value="HMG_box_dom"/>
</dbReference>
<evidence type="ECO:0000256" key="2">
    <source>
        <dbReference type="ARBA" id="ARBA00023242"/>
    </source>
</evidence>
<organism evidence="6 7">
    <name type="scientific">Umbelopsis vinacea</name>
    <dbReference type="NCBI Taxonomy" id="44442"/>
    <lineage>
        <taxon>Eukaryota</taxon>
        <taxon>Fungi</taxon>
        <taxon>Fungi incertae sedis</taxon>
        <taxon>Mucoromycota</taxon>
        <taxon>Mucoromycotina</taxon>
        <taxon>Umbelopsidomycetes</taxon>
        <taxon>Umbelopsidales</taxon>
        <taxon>Umbelopsidaceae</taxon>
        <taxon>Umbelopsis</taxon>
    </lineage>
</organism>
<dbReference type="SUPFAM" id="SSF47095">
    <property type="entry name" value="HMG-box"/>
    <property type="match status" value="1"/>
</dbReference>
<evidence type="ECO:0000256" key="3">
    <source>
        <dbReference type="PROSITE-ProRule" id="PRU00267"/>
    </source>
</evidence>
<sequence length="497" mass="54923">MEISSDQAASELEFRDFMHNCGLGQYTDVLIEEGFDQLKSLIANEYPFDHLYEIIESDLEALDVKRGHRRLLQRAIANAKGYDPNMPLPSMNNASSRSSATSSTDSPNYNINGRHLPPVAASPVDTIADTVSSTEEDNFSEFARSKRKYRRHAKADKNAPIKPPSAYVMFSNQIRSELKDYNMSFTDLAKIVGDRWKSILPNEKDQYDRTALNAKEEYLDALAKYEQTDDHKDYQRYLVDFKVKQQAAARAVGKPRKRPKMASPSRQVNYFYYASNNSNGNNGDTSSSSNGNSLTNSNEHATPTLQPSSSRSDIASSTTDSGIFSNSSNFESYGNSEAVSSSSGPTSVSSGEPRSMGSNGWYKQGRYHHHPHKVNQSGHHRPSLQSGESSESRSTSDHSQFASSSTSTSYSPSTPYNSLPLTSNVRPPFKDPSMFDRSSMLETPPPKAGMMQWSSPVMYQQKANRRSDSLPNVARLPPLHSPVSTEPDGDGGTSPAV</sequence>
<feature type="DNA-binding region" description="HMG box" evidence="3">
    <location>
        <begin position="160"/>
        <end position="226"/>
    </location>
</feature>
<feature type="compositionally biased region" description="Low complexity" evidence="4">
    <location>
        <begin position="308"/>
        <end position="321"/>
    </location>
</feature>
<dbReference type="Proteomes" id="UP000612746">
    <property type="component" value="Unassembled WGS sequence"/>
</dbReference>
<feature type="compositionally biased region" description="Low complexity" evidence="4">
    <location>
        <begin position="90"/>
        <end position="106"/>
    </location>
</feature>
<evidence type="ECO:0000313" key="7">
    <source>
        <dbReference type="Proteomes" id="UP000612746"/>
    </source>
</evidence>
<dbReference type="Gene3D" id="1.10.30.10">
    <property type="entry name" value="High mobility group box domain"/>
    <property type="match status" value="1"/>
</dbReference>
<dbReference type="OrthoDB" id="1919336at2759"/>
<dbReference type="Pfam" id="PF00505">
    <property type="entry name" value="HMG_box"/>
    <property type="match status" value="1"/>
</dbReference>
<dbReference type="GO" id="GO:0005634">
    <property type="term" value="C:nucleus"/>
    <property type="evidence" value="ECO:0007669"/>
    <property type="project" value="UniProtKB-UniRule"/>
</dbReference>
<dbReference type="AlphaFoldDB" id="A0A8H7Q203"/>
<evidence type="ECO:0000259" key="5">
    <source>
        <dbReference type="PROSITE" id="PS50118"/>
    </source>
</evidence>
<feature type="compositionally biased region" description="Low complexity" evidence="4">
    <location>
        <begin position="275"/>
        <end position="298"/>
    </location>
</feature>